<feature type="compositionally biased region" description="Basic and acidic residues" evidence="2">
    <location>
        <begin position="172"/>
        <end position="182"/>
    </location>
</feature>
<dbReference type="EMBL" id="FXTH01000001">
    <property type="protein sequence ID" value="SMO33303.1"/>
    <property type="molecule type" value="Genomic_DNA"/>
</dbReference>
<feature type="domain" description="Methyltransferase" evidence="3">
    <location>
        <begin position="62"/>
        <end position="171"/>
    </location>
</feature>
<dbReference type="PANTHER" id="PTHR43861">
    <property type="entry name" value="TRANS-ACONITATE 2-METHYLTRANSFERASE-RELATED"/>
    <property type="match status" value="1"/>
</dbReference>
<feature type="region of interest" description="Disordered" evidence="2">
    <location>
        <begin position="172"/>
        <end position="193"/>
    </location>
</feature>
<keyword evidence="5" id="KW-1185">Reference proteome</keyword>
<dbReference type="InterPro" id="IPR025714">
    <property type="entry name" value="Methyltranfer_dom"/>
</dbReference>
<evidence type="ECO:0000313" key="4">
    <source>
        <dbReference type="EMBL" id="SMO33303.1"/>
    </source>
</evidence>
<dbReference type="Proteomes" id="UP000317593">
    <property type="component" value="Unassembled WGS sequence"/>
</dbReference>
<dbReference type="Pfam" id="PF13847">
    <property type="entry name" value="Methyltransf_31"/>
    <property type="match status" value="1"/>
</dbReference>
<gene>
    <name evidence="4" type="ORF">SAMN06265218_10171</name>
</gene>
<reference evidence="4 5" key="1">
    <citation type="submission" date="2017-05" db="EMBL/GenBank/DDBJ databases">
        <authorList>
            <person name="Varghese N."/>
            <person name="Submissions S."/>
        </authorList>
    </citation>
    <scope>NUCLEOTIDE SEQUENCE [LARGE SCALE GENOMIC DNA]</scope>
    <source>
        <strain evidence="4 5">DSM 21194</strain>
    </source>
</reference>
<name>A0A521AER9_9BACT</name>
<dbReference type="SUPFAM" id="SSF53335">
    <property type="entry name" value="S-adenosyl-L-methionine-dependent methyltransferases"/>
    <property type="match status" value="1"/>
</dbReference>
<dbReference type="GO" id="GO:0008168">
    <property type="term" value="F:methyltransferase activity"/>
    <property type="evidence" value="ECO:0007669"/>
    <property type="project" value="UniProtKB-KW"/>
</dbReference>
<dbReference type="InterPro" id="IPR029063">
    <property type="entry name" value="SAM-dependent_MTases_sf"/>
</dbReference>
<evidence type="ECO:0000259" key="3">
    <source>
        <dbReference type="Pfam" id="PF13847"/>
    </source>
</evidence>
<evidence type="ECO:0000256" key="1">
    <source>
        <dbReference type="ARBA" id="ARBA00022679"/>
    </source>
</evidence>
<evidence type="ECO:0000313" key="5">
    <source>
        <dbReference type="Proteomes" id="UP000317593"/>
    </source>
</evidence>
<sequence length="227" mass="25076">MKFYFNPKVAVMMRRKKGSCFDRWLMRGIMFFGLFLLISPAFVAAQNITDDVNWLIEVLKLEEGSVVADIGAGDGSISLALARHVGTNGKIYSSELGADSVRYLRRVVDSANVSNVTVMEGHPSRTNLPEQCCDALLLRRVYHHFKDPLPMNKSMLESLKPGGRLAVIDFEPRGGDSADPARRASASHHGVTTETVVKELRQAGFELVSSEQPAGRDVYVVVRKPGR</sequence>
<evidence type="ECO:0000256" key="2">
    <source>
        <dbReference type="SAM" id="MobiDB-lite"/>
    </source>
</evidence>
<proteinExistence type="predicted"/>
<dbReference type="AlphaFoldDB" id="A0A521AER9"/>
<organism evidence="4 5">
    <name type="scientific">Fodinibius sediminis</name>
    <dbReference type="NCBI Taxonomy" id="1214077"/>
    <lineage>
        <taxon>Bacteria</taxon>
        <taxon>Pseudomonadati</taxon>
        <taxon>Balneolota</taxon>
        <taxon>Balneolia</taxon>
        <taxon>Balneolales</taxon>
        <taxon>Balneolaceae</taxon>
        <taxon>Fodinibius</taxon>
    </lineage>
</organism>
<dbReference type="CDD" id="cd02440">
    <property type="entry name" value="AdoMet_MTases"/>
    <property type="match status" value="1"/>
</dbReference>
<keyword evidence="1 4" id="KW-0808">Transferase</keyword>
<dbReference type="GO" id="GO:0032259">
    <property type="term" value="P:methylation"/>
    <property type="evidence" value="ECO:0007669"/>
    <property type="project" value="UniProtKB-KW"/>
</dbReference>
<protein>
    <submittedName>
        <fullName evidence="4">Methyltransferase domain-containing protein</fullName>
    </submittedName>
</protein>
<accession>A0A521AER9</accession>
<keyword evidence="4" id="KW-0489">Methyltransferase</keyword>
<dbReference type="Gene3D" id="3.40.50.150">
    <property type="entry name" value="Vaccinia Virus protein VP39"/>
    <property type="match status" value="1"/>
</dbReference>
<dbReference type="PANTHER" id="PTHR43861:SF3">
    <property type="entry name" value="PUTATIVE (AFU_ORTHOLOGUE AFUA_2G14390)-RELATED"/>
    <property type="match status" value="1"/>
</dbReference>